<dbReference type="AlphaFoldDB" id="A0AAV7WSH4"/>
<reference evidence="2" key="1">
    <citation type="journal article" date="2022" name="bioRxiv">
        <title>Sequencing and chromosome-scale assembly of the giantPleurodeles waltlgenome.</title>
        <authorList>
            <person name="Brown T."/>
            <person name="Elewa A."/>
            <person name="Iarovenko S."/>
            <person name="Subramanian E."/>
            <person name="Araus A.J."/>
            <person name="Petzold A."/>
            <person name="Susuki M."/>
            <person name="Suzuki K.-i.T."/>
            <person name="Hayashi T."/>
            <person name="Toyoda A."/>
            <person name="Oliveira C."/>
            <person name="Osipova E."/>
            <person name="Leigh N.D."/>
            <person name="Simon A."/>
            <person name="Yun M.H."/>
        </authorList>
    </citation>
    <scope>NUCLEOTIDE SEQUENCE</scope>
    <source>
        <strain evidence="2">20211129_DDA</strain>
        <tissue evidence="2">Liver</tissue>
    </source>
</reference>
<comment type="caution">
    <text evidence="2">The sequence shown here is derived from an EMBL/GenBank/DDBJ whole genome shotgun (WGS) entry which is preliminary data.</text>
</comment>
<accession>A0AAV7WSH4</accession>
<organism evidence="2 3">
    <name type="scientific">Pleurodeles waltl</name>
    <name type="common">Iberian ribbed newt</name>
    <dbReference type="NCBI Taxonomy" id="8319"/>
    <lineage>
        <taxon>Eukaryota</taxon>
        <taxon>Metazoa</taxon>
        <taxon>Chordata</taxon>
        <taxon>Craniata</taxon>
        <taxon>Vertebrata</taxon>
        <taxon>Euteleostomi</taxon>
        <taxon>Amphibia</taxon>
        <taxon>Batrachia</taxon>
        <taxon>Caudata</taxon>
        <taxon>Salamandroidea</taxon>
        <taxon>Salamandridae</taxon>
        <taxon>Pleurodelinae</taxon>
        <taxon>Pleurodeles</taxon>
    </lineage>
</organism>
<proteinExistence type="predicted"/>
<name>A0AAV7WSH4_PLEWA</name>
<feature type="region of interest" description="Disordered" evidence="1">
    <location>
        <begin position="54"/>
        <end position="78"/>
    </location>
</feature>
<dbReference type="Proteomes" id="UP001066276">
    <property type="component" value="Chromosome 1_1"/>
</dbReference>
<keyword evidence="3" id="KW-1185">Reference proteome</keyword>
<evidence type="ECO:0000313" key="3">
    <source>
        <dbReference type="Proteomes" id="UP001066276"/>
    </source>
</evidence>
<evidence type="ECO:0000256" key="1">
    <source>
        <dbReference type="SAM" id="MobiDB-lite"/>
    </source>
</evidence>
<protein>
    <submittedName>
        <fullName evidence="2">Uncharacterized protein</fullName>
    </submittedName>
</protein>
<feature type="compositionally biased region" description="Basic and acidic residues" evidence="1">
    <location>
        <begin position="67"/>
        <end position="78"/>
    </location>
</feature>
<gene>
    <name evidence="2" type="ORF">NDU88_003062</name>
</gene>
<sequence length="175" mass="19683">MITPDRDWNNAAQRDGRASLLRDAVAGTAELPKEEWGGVSKAAMVSVSLRAHWRGEGKKRGGKRSRAQAEKGGKRDTKLDHIDIDTRTPKHTEVTNDRSIIIIIEAKKLTVELRDTETIKQHKFIKDGTVYTFARRFDALKKQHTAGSKIKFHVTSESISESDMDLCEGENIIEE</sequence>
<evidence type="ECO:0000313" key="2">
    <source>
        <dbReference type="EMBL" id="KAJ1215453.1"/>
    </source>
</evidence>
<dbReference type="EMBL" id="JANPWB010000001">
    <property type="protein sequence ID" value="KAJ1215453.1"/>
    <property type="molecule type" value="Genomic_DNA"/>
</dbReference>